<keyword evidence="3" id="KW-1185">Reference proteome</keyword>
<feature type="chain" id="PRO_5009444575" description="Beta-lactamase-inhibitor-like PepSY-like domain-containing protein" evidence="1">
    <location>
        <begin position="25"/>
        <end position="100"/>
    </location>
</feature>
<dbReference type="OrthoDB" id="1099258at2"/>
<feature type="signal peptide" evidence="1">
    <location>
        <begin position="1"/>
        <end position="24"/>
    </location>
</feature>
<name>A0A1D9PEG4_9FLAO</name>
<dbReference type="Proteomes" id="UP000178198">
    <property type="component" value="Chromosome"/>
</dbReference>
<dbReference type="Gene3D" id="3.10.450.360">
    <property type="match status" value="1"/>
</dbReference>
<protein>
    <recommendedName>
        <fullName evidence="4">Beta-lactamase-inhibitor-like PepSY-like domain-containing protein</fullName>
    </recommendedName>
</protein>
<organism evidence="2 3">
    <name type="scientific">Flavobacterium commune</name>
    <dbReference type="NCBI Taxonomy" id="1306519"/>
    <lineage>
        <taxon>Bacteria</taxon>
        <taxon>Pseudomonadati</taxon>
        <taxon>Bacteroidota</taxon>
        <taxon>Flavobacteriia</taxon>
        <taxon>Flavobacteriales</taxon>
        <taxon>Flavobacteriaceae</taxon>
        <taxon>Flavobacterium</taxon>
    </lineage>
</organism>
<dbReference type="SUPFAM" id="SSF160574">
    <property type="entry name" value="BT0923-like"/>
    <property type="match status" value="1"/>
</dbReference>
<proteinExistence type="predicted"/>
<gene>
    <name evidence="2" type="ORF">BIW12_07650</name>
</gene>
<keyword evidence="1" id="KW-0732">Signal</keyword>
<dbReference type="RefSeq" id="WP_071186220.1">
    <property type="nucleotide sequence ID" value="NZ_CP017774.1"/>
</dbReference>
<dbReference type="AlphaFoldDB" id="A0A1D9PEG4"/>
<reference evidence="2 3" key="1">
    <citation type="submission" date="2016-10" db="EMBL/GenBank/DDBJ databases">
        <title>Complete Genome Sequence of Flavobacterium sp. PK15.</title>
        <authorList>
            <person name="Ekwe A."/>
            <person name="Kim S.B."/>
        </authorList>
    </citation>
    <scope>NUCLEOTIDE SEQUENCE [LARGE SCALE GENOMIC DNA]</scope>
    <source>
        <strain evidence="2 3">PK15</strain>
    </source>
</reference>
<dbReference type="EMBL" id="CP017774">
    <property type="protein sequence ID" value="APA00913.1"/>
    <property type="molecule type" value="Genomic_DNA"/>
</dbReference>
<evidence type="ECO:0008006" key="4">
    <source>
        <dbReference type="Google" id="ProtNLM"/>
    </source>
</evidence>
<dbReference type="KEGG" id="fcm:BIW12_07650"/>
<evidence type="ECO:0000313" key="2">
    <source>
        <dbReference type="EMBL" id="APA00913.1"/>
    </source>
</evidence>
<sequence>MKKLILSALIALGSFSTISGQEQAQNGTSTEKVAPATETYTEIKATDLPTAVTEALKKSYPDAVLSKAYVNEKKEYKLEISVKDQTATVYTDVDGNWLKK</sequence>
<evidence type="ECO:0000256" key="1">
    <source>
        <dbReference type="SAM" id="SignalP"/>
    </source>
</evidence>
<evidence type="ECO:0000313" key="3">
    <source>
        <dbReference type="Proteomes" id="UP000178198"/>
    </source>
</evidence>
<dbReference type="STRING" id="1306519.BIW12_07650"/>
<accession>A0A1D9PEG4</accession>